<sequence>MTEPMNRMTLHLVNADGSAVSAEIENAVKRAFVWVIRDYPHVDSALVANWAEDVAAAMQCRADEISSPIRYAQAALKGKVHDWLRSATAREEVVGIGFDLERLAGTSGSFEKSVERHILFQQLKEVLNERDRMILYLLLEDKTSPKDVAAVLNTSYPAAAQAIKRVKDRIANTLRGPRKNDGEGRLPSQFCETKG</sequence>
<dbReference type="SUPFAM" id="SSF88659">
    <property type="entry name" value="Sigma3 and sigma4 domains of RNA polymerase sigma factors"/>
    <property type="match status" value="1"/>
</dbReference>
<reference evidence="2 3" key="1">
    <citation type="submission" date="2016-10" db="EMBL/GenBank/DDBJ databases">
        <authorList>
            <person name="de Groot N.N."/>
        </authorList>
    </citation>
    <scope>NUCLEOTIDE SEQUENCE [LARGE SCALE GENOMIC DNA]</scope>
    <source>
        <strain evidence="2 3">AB35.6</strain>
    </source>
</reference>
<dbReference type="EMBL" id="FNSD01000002">
    <property type="protein sequence ID" value="SEC87057.1"/>
    <property type="molecule type" value="Genomic_DNA"/>
</dbReference>
<dbReference type="InterPro" id="IPR013324">
    <property type="entry name" value="RNA_pol_sigma_r3/r4-like"/>
</dbReference>
<evidence type="ECO:0000313" key="2">
    <source>
        <dbReference type="EMBL" id="SEC87057.1"/>
    </source>
</evidence>
<dbReference type="InterPro" id="IPR036388">
    <property type="entry name" value="WH-like_DNA-bd_sf"/>
</dbReference>
<accession>A0A1H4W150</accession>
<protein>
    <submittedName>
        <fullName evidence="2">Uncharacterized protein</fullName>
    </submittedName>
</protein>
<dbReference type="Gene3D" id="1.10.10.10">
    <property type="entry name" value="Winged helix-like DNA-binding domain superfamily/Winged helix DNA-binding domain"/>
    <property type="match status" value="1"/>
</dbReference>
<dbReference type="Proteomes" id="UP000182409">
    <property type="component" value="Unassembled WGS sequence"/>
</dbReference>
<dbReference type="OrthoDB" id="115340at2"/>
<evidence type="ECO:0000313" key="3">
    <source>
        <dbReference type="Proteomes" id="UP000182409"/>
    </source>
</evidence>
<feature type="region of interest" description="Disordered" evidence="1">
    <location>
        <begin position="174"/>
        <end position="195"/>
    </location>
</feature>
<dbReference type="AlphaFoldDB" id="A0A1H4W150"/>
<proteinExistence type="predicted"/>
<evidence type="ECO:0000256" key="1">
    <source>
        <dbReference type="SAM" id="MobiDB-lite"/>
    </source>
</evidence>
<gene>
    <name evidence="2" type="ORF">SAMN05443244_4004</name>
</gene>
<name>A0A1H4W150_9BACT</name>
<organism evidence="2 3">
    <name type="scientific">Terriglobus roseus</name>
    <dbReference type="NCBI Taxonomy" id="392734"/>
    <lineage>
        <taxon>Bacteria</taxon>
        <taxon>Pseudomonadati</taxon>
        <taxon>Acidobacteriota</taxon>
        <taxon>Terriglobia</taxon>
        <taxon>Terriglobales</taxon>
        <taxon>Acidobacteriaceae</taxon>
        <taxon>Terriglobus</taxon>
    </lineage>
</organism>